<feature type="chain" id="PRO_5005324819" description="beta-glucosidase" evidence="9">
    <location>
        <begin position="22"/>
        <end position="194"/>
    </location>
</feature>
<dbReference type="AlphaFoldDB" id="A0A0J9VR49"/>
<dbReference type="EC" id="3.2.1.21" evidence="4"/>
<dbReference type="GO" id="GO:0009251">
    <property type="term" value="P:glucan catabolic process"/>
    <property type="evidence" value="ECO:0007669"/>
    <property type="project" value="TreeGrafter"/>
</dbReference>
<dbReference type="InterPro" id="IPR050288">
    <property type="entry name" value="Cellulose_deg_GH3"/>
</dbReference>
<dbReference type="SUPFAM" id="SSF51445">
    <property type="entry name" value="(Trans)glycosidases"/>
    <property type="match status" value="1"/>
</dbReference>
<dbReference type="VEuPathDB" id="FungiDB:FOXG_20824"/>
<dbReference type="PANTHER" id="PTHR42715">
    <property type="entry name" value="BETA-GLUCOSIDASE"/>
    <property type="match status" value="1"/>
</dbReference>
<dbReference type="EMBL" id="DS231712">
    <property type="protein sequence ID" value="KNB13474.1"/>
    <property type="molecule type" value="Genomic_DNA"/>
</dbReference>
<evidence type="ECO:0000313" key="10">
    <source>
        <dbReference type="EMBL" id="KNB13474.1"/>
    </source>
</evidence>
<proteinExistence type="inferred from homology"/>
<dbReference type="PANTHER" id="PTHR42715:SF5">
    <property type="entry name" value="BETA-GLUCOSIDASE M-RELATED"/>
    <property type="match status" value="1"/>
</dbReference>
<dbReference type="RefSeq" id="XP_018251519.1">
    <property type="nucleotide sequence ID" value="XM_018401131.1"/>
</dbReference>
<keyword evidence="6" id="KW-0378">Hydrolase</keyword>
<sequence length="194" mass="20678">MAVLSVSHLLSFLALFAIAAAQIPGNLPIDEAEKQYLESLPPDKLAEIFKIYEQGIAGQYPASPDVIEAQELIWSYGQSPPRIPDPAYQQASALVAQMSIKEKVAVTSGQTTVTNGCAGMIPGVQRLGFPGMCLSDGPNRLREVEAVNGYASAITVGAAWNKELALARGYHMGLEAKSKGGNSTHLIKCFSRDS</sequence>
<evidence type="ECO:0000256" key="1">
    <source>
        <dbReference type="ARBA" id="ARBA00000448"/>
    </source>
</evidence>
<comment type="pathway">
    <text evidence="2">Glycan metabolism; cellulose degradation.</text>
</comment>
<dbReference type="GO" id="GO:0008422">
    <property type="term" value="F:beta-glucosidase activity"/>
    <property type="evidence" value="ECO:0007669"/>
    <property type="project" value="UniProtKB-EC"/>
</dbReference>
<evidence type="ECO:0000256" key="8">
    <source>
        <dbReference type="ARBA" id="ARBA00023295"/>
    </source>
</evidence>
<dbReference type="Gene3D" id="3.20.20.300">
    <property type="entry name" value="Glycoside hydrolase, family 3, N-terminal domain"/>
    <property type="match status" value="1"/>
</dbReference>
<evidence type="ECO:0000256" key="7">
    <source>
        <dbReference type="ARBA" id="ARBA00023180"/>
    </source>
</evidence>
<comment type="catalytic activity">
    <reaction evidence="1">
        <text>Hydrolysis of terminal, non-reducing beta-D-glucosyl residues with release of beta-D-glucose.</text>
        <dbReference type="EC" id="3.2.1.21"/>
    </reaction>
</comment>
<dbReference type="InterPro" id="IPR017853">
    <property type="entry name" value="GH"/>
</dbReference>
<evidence type="ECO:0000256" key="5">
    <source>
        <dbReference type="ARBA" id="ARBA00022729"/>
    </source>
</evidence>
<keyword evidence="8" id="KW-0326">Glycosidase</keyword>
<protein>
    <recommendedName>
        <fullName evidence="4">beta-glucosidase</fullName>
        <ecNumber evidence="4">3.2.1.21</ecNumber>
    </recommendedName>
</protein>
<keyword evidence="7" id="KW-0325">Glycoprotein</keyword>
<gene>
    <name evidence="10" type="ORF">FOXG_20824</name>
</gene>
<organism evidence="10 11">
    <name type="scientific">Fusarium oxysporum f. sp. lycopersici (strain 4287 / CBS 123668 / FGSC 9935 / NRRL 34936)</name>
    <name type="common">Fusarium vascular wilt of tomato</name>
    <dbReference type="NCBI Taxonomy" id="426428"/>
    <lineage>
        <taxon>Eukaryota</taxon>
        <taxon>Fungi</taxon>
        <taxon>Dikarya</taxon>
        <taxon>Ascomycota</taxon>
        <taxon>Pezizomycotina</taxon>
        <taxon>Sordariomycetes</taxon>
        <taxon>Hypocreomycetidae</taxon>
        <taxon>Hypocreales</taxon>
        <taxon>Nectriaceae</taxon>
        <taxon>Fusarium</taxon>
        <taxon>Fusarium oxysporum species complex</taxon>
    </lineage>
</organism>
<evidence type="ECO:0000313" key="11">
    <source>
        <dbReference type="Proteomes" id="UP000009097"/>
    </source>
</evidence>
<reference evidence="10" key="1">
    <citation type="submission" date="2007-04" db="EMBL/GenBank/DDBJ databases">
        <authorList>
            <consortium name="The Broad Institute Genome Sequencing Platform"/>
            <person name="Birren B."/>
            <person name="Lander E."/>
            <person name="Galagan J."/>
            <person name="Nusbaum C."/>
            <person name="Devon K."/>
            <person name="Ma L.-J."/>
            <person name="Jaffe D."/>
            <person name="Butler J."/>
            <person name="Alvarez P."/>
            <person name="Gnerre S."/>
            <person name="Grabherr M."/>
            <person name="Kleber M."/>
            <person name="Mauceli E."/>
            <person name="Brockman W."/>
            <person name="MacCallum I.A."/>
            <person name="Young S."/>
            <person name="LaButti K."/>
            <person name="DeCaprio D."/>
            <person name="Crawford M."/>
            <person name="Koehrsen M."/>
            <person name="Engels R."/>
            <person name="Montgomery P."/>
            <person name="Pearson M."/>
            <person name="Howarth C."/>
            <person name="Larson L."/>
            <person name="White J."/>
            <person name="O'Leary S."/>
            <person name="Kodira C."/>
            <person name="Zeng Q."/>
            <person name="Yandava C."/>
            <person name="Alvarado L."/>
            <person name="Kistler C."/>
            <person name="Shim W.-B."/>
            <person name="Kang S."/>
            <person name="Woloshuk C."/>
        </authorList>
    </citation>
    <scope>NUCLEOTIDE SEQUENCE</scope>
    <source>
        <strain evidence="10">4287</strain>
    </source>
</reference>
<feature type="signal peptide" evidence="9">
    <location>
        <begin position="1"/>
        <end position="21"/>
    </location>
</feature>
<name>A0A0J9VR49_FUSO4</name>
<dbReference type="KEGG" id="fox:FOXG_20824"/>
<evidence type="ECO:0000256" key="6">
    <source>
        <dbReference type="ARBA" id="ARBA00022801"/>
    </source>
</evidence>
<evidence type="ECO:0000256" key="3">
    <source>
        <dbReference type="ARBA" id="ARBA00005336"/>
    </source>
</evidence>
<dbReference type="Proteomes" id="UP000009097">
    <property type="component" value="Unassembled WGS sequence"/>
</dbReference>
<dbReference type="InterPro" id="IPR001764">
    <property type="entry name" value="Glyco_hydro_3_N"/>
</dbReference>
<dbReference type="InterPro" id="IPR036962">
    <property type="entry name" value="Glyco_hydro_3_N_sf"/>
</dbReference>
<evidence type="ECO:0000256" key="2">
    <source>
        <dbReference type="ARBA" id="ARBA00004987"/>
    </source>
</evidence>
<comment type="similarity">
    <text evidence="3">Belongs to the glycosyl hydrolase 3 family.</text>
</comment>
<evidence type="ECO:0000256" key="4">
    <source>
        <dbReference type="ARBA" id="ARBA00012744"/>
    </source>
</evidence>
<accession>A0A0J9VR49</accession>
<keyword evidence="5 9" id="KW-0732">Signal</keyword>
<evidence type="ECO:0000256" key="9">
    <source>
        <dbReference type="SAM" id="SignalP"/>
    </source>
</evidence>
<dbReference type="GeneID" id="28961530"/>
<dbReference type="PRINTS" id="PR00133">
    <property type="entry name" value="GLHYDRLASE3"/>
</dbReference>
<reference evidence="10" key="2">
    <citation type="journal article" date="2010" name="Nature">
        <title>Comparative genomics reveals mobile pathogenicity chromosomes in Fusarium.</title>
        <authorList>
            <person name="Ma L.J."/>
            <person name="van der Does H.C."/>
            <person name="Borkovich K.A."/>
            <person name="Coleman J.J."/>
            <person name="Daboussi M.J."/>
            <person name="Di Pietro A."/>
            <person name="Dufresne M."/>
            <person name="Freitag M."/>
            <person name="Grabherr M."/>
            <person name="Henrissat B."/>
            <person name="Houterman P.M."/>
            <person name="Kang S."/>
            <person name="Shim W.B."/>
            <person name="Woloshuk C."/>
            <person name="Xie X."/>
            <person name="Xu J.R."/>
            <person name="Antoniw J."/>
            <person name="Baker S.E."/>
            <person name="Bluhm B.H."/>
            <person name="Breakspear A."/>
            <person name="Brown D.W."/>
            <person name="Butchko R.A."/>
            <person name="Chapman S."/>
            <person name="Coulson R."/>
            <person name="Coutinho P.M."/>
            <person name="Danchin E.G."/>
            <person name="Diener A."/>
            <person name="Gale L.R."/>
            <person name="Gardiner D.M."/>
            <person name="Goff S."/>
            <person name="Hammond-Kosack K.E."/>
            <person name="Hilburn K."/>
            <person name="Hua-Van A."/>
            <person name="Jonkers W."/>
            <person name="Kazan K."/>
            <person name="Kodira C.D."/>
            <person name="Koehrsen M."/>
            <person name="Kumar L."/>
            <person name="Lee Y.H."/>
            <person name="Li L."/>
            <person name="Manners J.M."/>
            <person name="Miranda-Saavedra D."/>
            <person name="Mukherjee M."/>
            <person name="Park G."/>
            <person name="Park J."/>
            <person name="Park S.Y."/>
            <person name="Proctor R.H."/>
            <person name="Regev A."/>
            <person name="Ruiz-Roldan M.C."/>
            <person name="Sain D."/>
            <person name="Sakthikumar S."/>
            <person name="Sykes S."/>
            <person name="Schwartz D.C."/>
            <person name="Turgeon B.G."/>
            <person name="Wapinski I."/>
            <person name="Yoder O."/>
            <person name="Young S."/>
            <person name="Zeng Q."/>
            <person name="Zhou S."/>
            <person name="Galagan J."/>
            <person name="Cuomo C.A."/>
            <person name="Kistler H.C."/>
            <person name="Rep M."/>
        </authorList>
    </citation>
    <scope>NUCLEOTIDE SEQUENCE [LARGE SCALE GENOMIC DNA]</scope>
    <source>
        <strain evidence="10">4287</strain>
    </source>
</reference>